<dbReference type="GO" id="GO:0016301">
    <property type="term" value="F:kinase activity"/>
    <property type="evidence" value="ECO:0007669"/>
    <property type="project" value="UniProtKB-KW"/>
</dbReference>
<feature type="domain" description="Signal transduction histidine kinase subgroup 3 dimerisation and phosphoacceptor" evidence="10">
    <location>
        <begin position="198"/>
        <end position="263"/>
    </location>
</feature>
<proteinExistence type="predicted"/>
<keyword evidence="12" id="KW-1185">Reference proteome</keyword>
<evidence type="ECO:0000256" key="7">
    <source>
        <dbReference type="ARBA" id="ARBA00022840"/>
    </source>
</evidence>
<evidence type="ECO:0000256" key="3">
    <source>
        <dbReference type="ARBA" id="ARBA00022553"/>
    </source>
</evidence>
<keyword evidence="5" id="KW-0547">Nucleotide-binding</keyword>
<dbReference type="Proteomes" id="UP001564626">
    <property type="component" value="Unassembled WGS sequence"/>
</dbReference>
<evidence type="ECO:0000256" key="6">
    <source>
        <dbReference type="ARBA" id="ARBA00022777"/>
    </source>
</evidence>
<keyword evidence="9" id="KW-0472">Membrane</keyword>
<comment type="catalytic activity">
    <reaction evidence="1">
        <text>ATP + protein L-histidine = ADP + protein N-phospho-L-histidine.</text>
        <dbReference type="EC" id="2.7.13.3"/>
    </reaction>
</comment>
<evidence type="ECO:0000313" key="11">
    <source>
        <dbReference type="EMBL" id="MEY8042255.1"/>
    </source>
</evidence>
<accession>A0ABV4CMD6</accession>
<sequence>MASPVGLVAREAREVRGAVRSAPRRVLVTELALALAVLLLGLVPMPAPELSTGQLVGAAALACWTALLVPARRRWPSATLLATAPVFAFHNVWVQAALPAITFAVARRIAPARRLWTVVSATAAADLLLVLIVMRSEPYGIGLAIAGHAAGLALLLLLPALSGALFGRRRPLVRVLRERNEYLEQSRLLTAEKARMAERAHLAAEMHDMLGHRLSLISMHAGALELTAAQEAPRVSGQAELLRTTAGTALSELRDVLGVLRDTTGDPPGAVGERSGSREDITELVSESRRAGVDVELTWSGADLDDVDLRIRHGVHRVVREGLTNAHKHSPNSRTEVAVGYEAGRVEVRVTSAPAPGARPRAPGTRQGLVGLEERIALLRGAFTAGATAEGGFRIAAELPAHPGLPATTGARHPPAVREVPEPLDAEVLTLPRALGAGCLGLLAAVPVVTATILLIFMLVFRMTL</sequence>
<feature type="transmembrane region" description="Helical" evidence="9">
    <location>
        <begin position="140"/>
        <end position="167"/>
    </location>
</feature>
<dbReference type="PANTHER" id="PTHR24421:SF10">
    <property type="entry name" value="NITRATE_NITRITE SENSOR PROTEIN NARQ"/>
    <property type="match status" value="1"/>
</dbReference>
<keyword evidence="7" id="KW-0067">ATP-binding</keyword>
<protein>
    <recommendedName>
        <fullName evidence="2">histidine kinase</fullName>
        <ecNumber evidence="2">2.7.13.3</ecNumber>
    </recommendedName>
</protein>
<keyword evidence="9" id="KW-1133">Transmembrane helix</keyword>
<dbReference type="EC" id="2.7.13.3" evidence="2"/>
<evidence type="ECO:0000313" key="12">
    <source>
        <dbReference type="Proteomes" id="UP001564626"/>
    </source>
</evidence>
<feature type="transmembrane region" description="Helical" evidence="9">
    <location>
        <begin position="26"/>
        <end position="47"/>
    </location>
</feature>
<evidence type="ECO:0000256" key="4">
    <source>
        <dbReference type="ARBA" id="ARBA00022679"/>
    </source>
</evidence>
<feature type="transmembrane region" description="Helical" evidence="9">
    <location>
        <begin position="115"/>
        <end position="134"/>
    </location>
</feature>
<dbReference type="EMBL" id="JBGEHV010000052">
    <property type="protein sequence ID" value="MEY8042255.1"/>
    <property type="molecule type" value="Genomic_DNA"/>
</dbReference>
<dbReference type="PANTHER" id="PTHR24421">
    <property type="entry name" value="NITRATE/NITRITE SENSOR PROTEIN NARX-RELATED"/>
    <property type="match status" value="1"/>
</dbReference>
<dbReference type="InterPro" id="IPR036890">
    <property type="entry name" value="HATPase_C_sf"/>
</dbReference>
<gene>
    <name evidence="11" type="ORF">AB8O55_22810</name>
</gene>
<dbReference type="SUPFAM" id="SSF55874">
    <property type="entry name" value="ATPase domain of HSP90 chaperone/DNA topoisomerase II/histidine kinase"/>
    <property type="match status" value="1"/>
</dbReference>
<evidence type="ECO:0000256" key="9">
    <source>
        <dbReference type="SAM" id="Phobius"/>
    </source>
</evidence>
<dbReference type="InterPro" id="IPR011712">
    <property type="entry name" value="Sig_transdc_His_kin_sub3_dim/P"/>
</dbReference>
<evidence type="ECO:0000256" key="5">
    <source>
        <dbReference type="ARBA" id="ARBA00022741"/>
    </source>
</evidence>
<dbReference type="InterPro" id="IPR050482">
    <property type="entry name" value="Sensor_HK_TwoCompSys"/>
</dbReference>
<keyword evidence="8" id="KW-0902">Two-component regulatory system</keyword>
<dbReference type="Pfam" id="PF07730">
    <property type="entry name" value="HisKA_3"/>
    <property type="match status" value="1"/>
</dbReference>
<keyword evidence="3" id="KW-0597">Phosphoprotein</keyword>
<organism evidence="11 12">
    <name type="scientific">Saccharopolyspora cebuensis</name>
    <dbReference type="NCBI Taxonomy" id="418759"/>
    <lineage>
        <taxon>Bacteria</taxon>
        <taxon>Bacillati</taxon>
        <taxon>Actinomycetota</taxon>
        <taxon>Actinomycetes</taxon>
        <taxon>Pseudonocardiales</taxon>
        <taxon>Pseudonocardiaceae</taxon>
        <taxon>Saccharopolyspora</taxon>
    </lineage>
</organism>
<evidence type="ECO:0000256" key="2">
    <source>
        <dbReference type="ARBA" id="ARBA00012438"/>
    </source>
</evidence>
<comment type="caution">
    <text evidence="11">The sequence shown here is derived from an EMBL/GenBank/DDBJ whole genome shotgun (WGS) entry which is preliminary data.</text>
</comment>
<reference evidence="11 12" key="1">
    <citation type="submission" date="2024-08" db="EMBL/GenBank/DDBJ databases">
        <title>Genome mining of Saccharopolyspora cebuensis PGLac3 from Nigerian medicinal plant.</title>
        <authorList>
            <person name="Ezeobiora C.E."/>
            <person name="Igbokwe N.H."/>
            <person name="Amin D.H."/>
            <person name="Mendie U.E."/>
        </authorList>
    </citation>
    <scope>NUCLEOTIDE SEQUENCE [LARGE SCALE GENOMIC DNA]</scope>
    <source>
        <strain evidence="11 12">PGLac3</strain>
    </source>
</reference>
<dbReference type="Gene3D" id="1.20.5.1930">
    <property type="match status" value="1"/>
</dbReference>
<dbReference type="Gene3D" id="3.30.565.10">
    <property type="entry name" value="Histidine kinase-like ATPase, C-terminal domain"/>
    <property type="match status" value="1"/>
</dbReference>
<keyword evidence="4" id="KW-0808">Transferase</keyword>
<keyword evidence="9" id="KW-0812">Transmembrane</keyword>
<feature type="transmembrane region" description="Helical" evidence="9">
    <location>
        <begin position="439"/>
        <end position="461"/>
    </location>
</feature>
<evidence type="ECO:0000256" key="8">
    <source>
        <dbReference type="ARBA" id="ARBA00023012"/>
    </source>
</evidence>
<name>A0ABV4CMD6_9PSEU</name>
<evidence type="ECO:0000256" key="1">
    <source>
        <dbReference type="ARBA" id="ARBA00000085"/>
    </source>
</evidence>
<dbReference type="CDD" id="cd16917">
    <property type="entry name" value="HATPase_UhpB-NarQ-NarX-like"/>
    <property type="match status" value="1"/>
</dbReference>
<keyword evidence="6 11" id="KW-0418">Kinase</keyword>
<evidence type="ECO:0000259" key="10">
    <source>
        <dbReference type="Pfam" id="PF07730"/>
    </source>
</evidence>
<dbReference type="RefSeq" id="WP_345359266.1">
    <property type="nucleotide sequence ID" value="NZ_BAABII010000004.1"/>
</dbReference>